<gene>
    <name evidence="7" type="primary">LOC116308991</name>
</gene>
<dbReference type="GeneID" id="116308991"/>
<dbReference type="SUPFAM" id="SSF52540">
    <property type="entry name" value="P-loop containing nucleoside triphosphate hydrolases"/>
    <property type="match status" value="1"/>
</dbReference>
<dbReference type="AlphaFoldDB" id="A0A6P8JGJ2"/>
<evidence type="ECO:0000313" key="6">
    <source>
        <dbReference type="Proteomes" id="UP000515163"/>
    </source>
</evidence>
<evidence type="ECO:0000256" key="2">
    <source>
        <dbReference type="ARBA" id="ARBA00011984"/>
    </source>
</evidence>
<feature type="region of interest" description="Disordered" evidence="5">
    <location>
        <begin position="189"/>
        <end position="210"/>
    </location>
</feature>
<dbReference type="PROSITE" id="PS51419">
    <property type="entry name" value="RAB"/>
    <property type="match status" value="1"/>
</dbReference>
<dbReference type="PANTHER" id="PTHR45704">
    <property type="entry name" value="RAS-LIKE FAMILY MEMBER 11"/>
    <property type="match status" value="1"/>
</dbReference>
<dbReference type="GO" id="GO:0005525">
    <property type="term" value="F:GTP binding"/>
    <property type="evidence" value="ECO:0007669"/>
    <property type="project" value="InterPro"/>
</dbReference>
<dbReference type="InterPro" id="IPR051065">
    <property type="entry name" value="Ras-related_GTPase"/>
</dbReference>
<protein>
    <recommendedName>
        <fullName evidence="2">small monomeric GTPase</fullName>
        <ecNumber evidence="2">3.6.5.2</ecNumber>
    </recommendedName>
</protein>
<reference evidence="7" key="1">
    <citation type="submission" date="2025-08" db="UniProtKB">
        <authorList>
            <consortium name="RefSeq"/>
        </authorList>
    </citation>
    <scope>IDENTIFICATION</scope>
    <source>
        <tissue evidence="7">Tentacle</tissue>
    </source>
</reference>
<comment type="similarity">
    <text evidence="1">Belongs to the small GTPase superfamily. Ras family.</text>
</comment>
<name>A0A6P8JGJ2_ACTTE</name>
<dbReference type="SMART" id="SM00175">
    <property type="entry name" value="RAB"/>
    <property type="match status" value="1"/>
</dbReference>
<dbReference type="PROSITE" id="PS51421">
    <property type="entry name" value="RAS"/>
    <property type="match status" value="1"/>
</dbReference>
<dbReference type="SMART" id="SM00174">
    <property type="entry name" value="RHO"/>
    <property type="match status" value="1"/>
</dbReference>
<dbReference type="InParanoid" id="A0A6P8JGJ2"/>
<dbReference type="GO" id="GO:0003925">
    <property type="term" value="F:G protein activity"/>
    <property type="evidence" value="ECO:0007669"/>
    <property type="project" value="UniProtKB-EC"/>
</dbReference>
<dbReference type="KEGG" id="aten:116308991"/>
<evidence type="ECO:0000256" key="1">
    <source>
        <dbReference type="ARBA" id="ARBA00008344"/>
    </source>
</evidence>
<evidence type="ECO:0000256" key="4">
    <source>
        <dbReference type="ARBA" id="ARBA00048098"/>
    </source>
</evidence>
<keyword evidence="3" id="KW-0378">Hydrolase</keyword>
<comment type="catalytic activity">
    <reaction evidence="4">
        <text>GTP + H2O = GDP + phosphate + H(+)</text>
        <dbReference type="Rhea" id="RHEA:19669"/>
        <dbReference type="ChEBI" id="CHEBI:15377"/>
        <dbReference type="ChEBI" id="CHEBI:15378"/>
        <dbReference type="ChEBI" id="CHEBI:37565"/>
        <dbReference type="ChEBI" id="CHEBI:43474"/>
        <dbReference type="ChEBI" id="CHEBI:58189"/>
        <dbReference type="EC" id="3.6.5.2"/>
    </reaction>
</comment>
<dbReference type="OrthoDB" id="18798at2759"/>
<dbReference type="Gene3D" id="3.40.50.300">
    <property type="entry name" value="P-loop containing nucleotide triphosphate hydrolases"/>
    <property type="match status" value="1"/>
</dbReference>
<sequence>MKRKDANPGRRRKQSVVQSNVKPVKIVILGSVGVGKSALTVRLLTRRFIGEYDVTLESTHRHQIEIDNEFIIIELTDTAGENSAVKLNHCMNKGDIFLLVYSITDHKTFDEAKRIANYIKDRKNADSTTMTLVGTKRDLEHFRSVNETEGSELAKELDSGFYELSISDRDGYQEVVDMVKACVRQHLKREKQERQQKTNNSSLGKMKEGLIRKTGSLRRKSVAF</sequence>
<organism evidence="6 7">
    <name type="scientific">Actinia tenebrosa</name>
    <name type="common">Australian red waratah sea anemone</name>
    <dbReference type="NCBI Taxonomy" id="6105"/>
    <lineage>
        <taxon>Eukaryota</taxon>
        <taxon>Metazoa</taxon>
        <taxon>Cnidaria</taxon>
        <taxon>Anthozoa</taxon>
        <taxon>Hexacorallia</taxon>
        <taxon>Actiniaria</taxon>
        <taxon>Actiniidae</taxon>
        <taxon>Actinia</taxon>
    </lineage>
</organism>
<keyword evidence="6" id="KW-1185">Reference proteome</keyword>
<dbReference type="Pfam" id="PF00071">
    <property type="entry name" value="Ras"/>
    <property type="match status" value="1"/>
</dbReference>
<evidence type="ECO:0000313" key="7">
    <source>
        <dbReference type="RefSeq" id="XP_031575380.1"/>
    </source>
</evidence>
<dbReference type="InterPro" id="IPR005225">
    <property type="entry name" value="Small_GTP-bd"/>
</dbReference>
<evidence type="ECO:0000256" key="5">
    <source>
        <dbReference type="SAM" id="MobiDB-lite"/>
    </source>
</evidence>
<evidence type="ECO:0000256" key="3">
    <source>
        <dbReference type="ARBA" id="ARBA00022801"/>
    </source>
</evidence>
<dbReference type="SMART" id="SM00173">
    <property type="entry name" value="RAS"/>
    <property type="match status" value="1"/>
</dbReference>
<dbReference type="EC" id="3.6.5.2" evidence="2"/>
<dbReference type="PRINTS" id="PR00449">
    <property type="entry name" value="RASTRNSFRMNG"/>
</dbReference>
<dbReference type="RefSeq" id="XP_031575380.1">
    <property type="nucleotide sequence ID" value="XM_031719520.1"/>
</dbReference>
<proteinExistence type="inferred from homology"/>
<dbReference type="Proteomes" id="UP000515163">
    <property type="component" value="Unplaced"/>
</dbReference>
<dbReference type="InterPro" id="IPR027417">
    <property type="entry name" value="P-loop_NTPase"/>
</dbReference>
<accession>A0A6P8JGJ2</accession>
<dbReference type="InterPro" id="IPR001806">
    <property type="entry name" value="Small_GTPase"/>
</dbReference>
<dbReference type="NCBIfam" id="TIGR00231">
    <property type="entry name" value="small_GTP"/>
    <property type="match status" value="1"/>
</dbReference>